<reference evidence="2 3" key="1">
    <citation type="submission" date="2019-07" db="EMBL/GenBank/DDBJ databases">
        <title>Genomic Encyclopedia of Type Strains, Phase III (KMG-III): the genomes of soil and plant-associated and newly described type strains.</title>
        <authorList>
            <person name="Whitman W."/>
        </authorList>
    </citation>
    <scope>NUCLEOTIDE SEQUENCE [LARGE SCALE GENOMIC DNA]</scope>
    <source>
        <strain evidence="2 3">BL24</strain>
    </source>
</reference>
<gene>
    <name evidence="2" type="ORF">BCM02_106358</name>
</gene>
<feature type="region of interest" description="Disordered" evidence="1">
    <location>
        <begin position="1"/>
        <end position="28"/>
    </location>
</feature>
<feature type="compositionally biased region" description="Acidic residues" evidence="1">
    <location>
        <begin position="11"/>
        <end position="22"/>
    </location>
</feature>
<dbReference type="EMBL" id="VNHS01000006">
    <property type="protein sequence ID" value="TYP74077.1"/>
    <property type="molecule type" value="Genomic_DNA"/>
</dbReference>
<dbReference type="Proteomes" id="UP000323257">
    <property type="component" value="Unassembled WGS sequence"/>
</dbReference>
<protein>
    <submittedName>
        <fullName evidence="2">Uncharacterized protein</fullName>
    </submittedName>
</protein>
<dbReference type="AlphaFoldDB" id="A0A5S5C440"/>
<accession>A0A5S5C440</accession>
<evidence type="ECO:0000256" key="1">
    <source>
        <dbReference type="SAM" id="MobiDB-lite"/>
    </source>
</evidence>
<evidence type="ECO:0000313" key="2">
    <source>
        <dbReference type="EMBL" id="TYP74077.1"/>
    </source>
</evidence>
<sequence length="218" mass="24541">MKQTMNKETTNEEIGENQEQEQDQAAKAQEQLGELVKAVFHNGLVALKTHFEDVEGQVVNQEVYGPVFMYQVKDDSDNAYVTGFLLRELVARFQSGKDPASWLASFFYELMKTPGGKMLPRPPASEDEAKAMIDNVLVPQCMAAVREEFDGLDVHVGLQWHNEYGPVFESGFPEIKDGNNVCAVPLHLLLTQMLLNRDPSEIIIQGLYNIRKEHGLES</sequence>
<organism evidence="2 3">
    <name type="scientific">Paenibacillus methanolicus</name>
    <dbReference type="NCBI Taxonomy" id="582686"/>
    <lineage>
        <taxon>Bacteria</taxon>
        <taxon>Bacillati</taxon>
        <taxon>Bacillota</taxon>
        <taxon>Bacilli</taxon>
        <taxon>Bacillales</taxon>
        <taxon>Paenibacillaceae</taxon>
        <taxon>Paenibacillus</taxon>
    </lineage>
</organism>
<comment type="caution">
    <text evidence="2">The sequence shown here is derived from an EMBL/GenBank/DDBJ whole genome shotgun (WGS) entry which is preliminary data.</text>
</comment>
<name>A0A5S5C440_9BACL</name>
<proteinExistence type="predicted"/>
<evidence type="ECO:0000313" key="3">
    <source>
        <dbReference type="Proteomes" id="UP000323257"/>
    </source>
</evidence>
<keyword evidence="3" id="KW-1185">Reference proteome</keyword>